<keyword evidence="1" id="KW-0472">Membrane</keyword>
<accession>A0ABQ4MZ06</accession>
<dbReference type="RefSeq" id="WP_213595247.1">
    <property type="nucleotide sequence ID" value="NZ_BOSM01000014.1"/>
</dbReference>
<feature type="transmembrane region" description="Helical" evidence="1">
    <location>
        <begin position="79"/>
        <end position="107"/>
    </location>
</feature>
<dbReference type="Proteomes" id="UP000681290">
    <property type="component" value="Unassembled WGS sequence"/>
</dbReference>
<feature type="transmembrane region" description="Helical" evidence="1">
    <location>
        <begin position="29"/>
        <end position="58"/>
    </location>
</feature>
<keyword evidence="1" id="KW-0812">Transmembrane</keyword>
<sequence length="109" mass="12231">MNDSISADYLSEMKKIYTIDTSVMSGMDWFFAIISVVATLGCVIVMGIWIVTLLLFLISCLRGKRSINDSFFWKRMGASLIVIMLFMSGAIFMFLSKAYGALIAWGWTS</sequence>
<keyword evidence="3" id="KW-1185">Reference proteome</keyword>
<gene>
    <name evidence="2" type="ORF">J15TS10_49560</name>
</gene>
<protein>
    <submittedName>
        <fullName evidence="2">Uncharacterized protein</fullName>
    </submittedName>
</protein>
<evidence type="ECO:0000313" key="2">
    <source>
        <dbReference type="EMBL" id="GIP61142.1"/>
    </source>
</evidence>
<organism evidence="2 3">
    <name type="scientific">Paenibacillus woosongensis</name>
    <dbReference type="NCBI Taxonomy" id="307580"/>
    <lineage>
        <taxon>Bacteria</taxon>
        <taxon>Bacillati</taxon>
        <taxon>Bacillota</taxon>
        <taxon>Bacilli</taxon>
        <taxon>Bacillales</taxon>
        <taxon>Paenibacillaceae</taxon>
        <taxon>Paenibacillus</taxon>
    </lineage>
</organism>
<proteinExistence type="predicted"/>
<comment type="caution">
    <text evidence="2">The sequence shown here is derived from an EMBL/GenBank/DDBJ whole genome shotgun (WGS) entry which is preliminary data.</text>
</comment>
<dbReference type="EMBL" id="BOSM01000014">
    <property type="protein sequence ID" value="GIP61142.1"/>
    <property type="molecule type" value="Genomic_DNA"/>
</dbReference>
<evidence type="ECO:0000313" key="3">
    <source>
        <dbReference type="Proteomes" id="UP000681290"/>
    </source>
</evidence>
<name>A0ABQ4MZ06_9BACL</name>
<keyword evidence="1" id="KW-1133">Transmembrane helix</keyword>
<reference evidence="2 3" key="1">
    <citation type="submission" date="2021-03" db="EMBL/GenBank/DDBJ databases">
        <title>Antimicrobial resistance genes in bacteria isolated from Japanese honey, and their potential for conferring macrolide and lincosamide resistance in the American foulbrood pathogen Paenibacillus larvae.</title>
        <authorList>
            <person name="Okamoto M."/>
            <person name="Kumagai M."/>
            <person name="Kanamori H."/>
            <person name="Takamatsu D."/>
        </authorList>
    </citation>
    <scope>NUCLEOTIDE SEQUENCE [LARGE SCALE GENOMIC DNA]</scope>
    <source>
        <strain evidence="2 3">J15TS10</strain>
    </source>
</reference>
<evidence type="ECO:0000256" key="1">
    <source>
        <dbReference type="SAM" id="Phobius"/>
    </source>
</evidence>